<dbReference type="Pfam" id="PF01156">
    <property type="entry name" value="IU_nuc_hydro"/>
    <property type="match status" value="1"/>
</dbReference>
<proteinExistence type="predicted"/>
<dbReference type="Proteomes" id="UP000078459">
    <property type="component" value="Unassembled WGS sequence"/>
</dbReference>
<protein>
    <recommendedName>
        <fullName evidence="3">Inosine/uridine-preferring nucleoside hydrolase domain-containing protein</fullName>
    </recommendedName>
</protein>
<evidence type="ECO:0000313" key="4">
    <source>
        <dbReference type="EMBL" id="OAQ38949.1"/>
    </source>
</evidence>
<feature type="domain" description="Inosine/uridine-preferring nucleoside hydrolase" evidence="3">
    <location>
        <begin position="39"/>
        <end position="240"/>
    </location>
</feature>
<dbReference type="GO" id="GO:0006152">
    <property type="term" value="P:purine nucleoside catabolic process"/>
    <property type="evidence" value="ECO:0007669"/>
    <property type="project" value="TreeGrafter"/>
</dbReference>
<dbReference type="GO" id="GO:0005829">
    <property type="term" value="C:cytosol"/>
    <property type="evidence" value="ECO:0007669"/>
    <property type="project" value="TreeGrafter"/>
</dbReference>
<dbReference type="PANTHER" id="PTHR12304:SF4">
    <property type="entry name" value="URIDINE NUCLEOSIDASE"/>
    <property type="match status" value="1"/>
</dbReference>
<gene>
    <name evidence="4" type="ORF">A5893_13000</name>
</gene>
<keyword evidence="2" id="KW-0326">Glycosidase</keyword>
<comment type="caution">
    <text evidence="4">The sequence shown here is derived from an EMBL/GenBank/DDBJ whole genome shotgun (WGS) entry which is preliminary data.</text>
</comment>
<name>A0A179DEM6_9SPHI</name>
<evidence type="ECO:0000313" key="5">
    <source>
        <dbReference type="Proteomes" id="UP000078459"/>
    </source>
</evidence>
<dbReference type="AlphaFoldDB" id="A0A179DEM6"/>
<accession>A0A179DEM6</accession>
<keyword evidence="1" id="KW-0378">Hydrolase</keyword>
<organism evidence="4 5">
    <name type="scientific">Pedobacter psychrophilus</name>
    <dbReference type="NCBI Taxonomy" id="1826909"/>
    <lineage>
        <taxon>Bacteria</taxon>
        <taxon>Pseudomonadati</taxon>
        <taxon>Bacteroidota</taxon>
        <taxon>Sphingobacteriia</taxon>
        <taxon>Sphingobacteriales</taxon>
        <taxon>Sphingobacteriaceae</taxon>
        <taxon>Pedobacter</taxon>
    </lineage>
</organism>
<reference evidence="4 5" key="1">
    <citation type="submission" date="2016-04" db="EMBL/GenBank/DDBJ databases">
        <authorList>
            <person name="Evans L.H."/>
            <person name="Alamgir A."/>
            <person name="Owens N."/>
            <person name="Weber N.D."/>
            <person name="Virtaneva K."/>
            <person name="Barbian K."/>
            <person name="Babar A."/>
            <person name="Rosenke K."/>
        </authorList>
    </citation>
    <scope>NUCLEOTIDE SEQUENCE [LARGE SCALE GENOMIC DNA]</scope>
    <source>
        <strain evidence="4 5">CCM 8644</strain>
    </source>
</reference>
<dbReference type="InterPro" id="IPR036452">
    <property type="entry name" value="Ribo_hydro-like"/>
</dbReference>
<dbReference type="GO" id="GO:0008477">
    <property type="term" value="F:purine nucleosidase activity"/>
    <property type="evidence" value="ECO:0007669"/>
    <property type="project" value="TreeGrafter"/>
</dbReference>
<dbReference type="InterPro" id="IPR001910">
    <property type="entry name" value="Inosine/uridine_hydrolase_dom"/>
</dbReference>
<sequence>MRKLSLFLILSFFLLSISQFVFSQKKMPTWPVPNGKLKVIIDTDAANEVDDQWAMALLLGYPERFQIEGFVAAHYGTRGGVKGIQKSYNNILEVLDKAGFKDKFIIKMGSDPISYLDAPPLSEGVDFIIEEAKKASPENPLWVISLGAATNAAAAILKDSSINKNIIVLWHGRTAWPERCWNFNATNDLKAVQVLFDATAPFILFDTGSNLNMPMHESEIRIASNGSFGQYLHDIRKKSAYAQLPDKGMFDLGDIAALIDVNVVKWETAKLPSVKDDYKYDFSKNKGTFTRIYDIEREATFKLLEEALRRIKIQKGE</sequence>
<dbReference type="InterPro" id="IPR023186">
    <property type="entry name" value="IUNH"/>
</dbReference>
<dbReference type="SUPFAM" id="SSF53590">
    <property type="entry name" value="Nucleoside hydrolase"/>
    <property type="match status" value="1"/>
</dbReference>
<evidence type="ECO:0000256" key="1">
    <source>
        <dbReference type="ARBA" id="ARBA00022801"/>
    </source>
</evidence>
<dbReference type="STRING" id="1826909.A5893_13000"/>
<evidence type="ECO:0000259" key="3">
    <source>
        <dbReference type="Pfam" id="PF01156"/>
    </source>
</evidence>
<dbReference type="RefSeq" id="WP_068823101.1">
    <property type="nucleotide sequence ID" value="NZ_LWHJ01000029.1"/>
</dbReference>
<dbReference type="EMBL" id="LWHJ01000029">
    <property type="protein sequence ID" value="OAQ38949.1"/>
    <property type="molecule type" value="Genomic_DNA"/>
</dbReference>
<dbReference type="PANTHER" id="PTHR12304">
    <property type="entry name" value="INOSINE-URIDINE PREFERRING NUCLEOSIDE HYDROLASE"/>
    <property type="match status" value="1"/>
</dbReference>
<reference evidence="4 5" key="2">
    <citation type="submission" date="2016-06" db="EMBL/GenBank/DDBJ databases">
        <title>Pedobacter psychrophilus sp. nov., isolated from Antarctic fragmentary rock.</title>
        <authorList>
            <person name="Svec P."/>
        </authorList>
    </citation>
    <scope>NUCLEOTIDE SEQUENCE [LARGE SCALE GENOMIC DNA]</scope>
    <source>
        <strain evidence="4 5">CCM 8644</strain>
    </source>
</reference>
<evidence type="ECO:0000256" key="2">
    <source>
        <dbReference type="ARBA" id="ARBA00023295"/>
    </source>
</evidence>
<dbReference type="OrthoDB" id="9021327at2"/>
<dbReference type="Gene3D" id="3.90.245.10">
    <property type="entry name" value="Ribonucleoside hydrolase-like"/>
    <property type="match status" value="1"/>
</dbReference>
<keyword evidence="5" id="KW-1185">Reference proteome</keyword>